<protein>
    <recommendedName>
        <fullName evidence="19">Serine/threonine-protein kinase PRP4 homolog</fullName>
        <ecNumber evidence="3">2.7.11.1</ecNumber>
    </recommendedName>
    <alternativeName>
        <fullName evidence="20">PRP4 pre-mRNA-processing factor 4 homolog</fullName>
    </alternativeName>
</protein>
<feature type="compositionally biased region" description="Acidic residues" evidence="23">
    <location>
        <begin position="16"/>
        <end position="25"/>
    </location>
</feature>
<evidence type="ECO:0000256" key="5">
    <source>
        <dbReference type="ARBA" id="ARBA00022499"/>
    </source>
</evidence>
<evidence type="ECO:0000256" key="18">
    <source>
        <dbReference type="ARBA" id="ARBA00023596"/>
    </source>
</evidence>
<dbReference type="Gene3D" id="3.30.200.20">
    <property type="entry name" value="Phosphorylase Kinase, domain 1"/>
    <property type="match status" value="1"/>
</dbReference>
<dbReference type="InterPro" id="IPR050494">
    <property type="entry name" value="Ser_Thr_dual-spec_kinase"/>
</dbReference>
<dbReference type="GO" id="GO:0045292">
    <property type="term" value="P:mRNA cis splicing, via spliceosome"/>
    <property type="evidence" value="ECO:0007669"/>
    <property type="project" value="InterPro"/>
</dbReference>
<dbReference type="AlphaFoldDB" id="A0A1Y1XAB9"/>
<dbReference type="Proteomes" id="UP000193498">
    <property type="component" value="Unassembled WGS sequence"/>
</dbReference>
<comment type="subunit">
    <text evidence="21">Interacts with CLK1 C-terminus. Associates with the U5 snRNP and NCOR1 deacetylase complexes. Identified in the spliceosome C complex.</text>
</comment>
<evidence type="ECO:0000256" key="15">
    <source>
        <dbReference type="ARBA" id="ARBA00022990"/>
    </source>
</evidence>
<evidence type="ECO:0000256" key="13">
    <source>
        <dbReference type="ARBA" id="ARBA00022840"/>
    </source>
</evidence>
<keyword evidence="9" id="KW-0808">Transferase</keyword>
<evidence type="ECO:0000313" key="25">
    <source>
        <dbReference type="EMBL" id="ORX82670.1"/>
    </source>
</evidence>
<dbReference type="PROSITE" id="PS50011">
    <property type="entry name" value="PROTEIN_KINASE_DOM"/>
    <property type="match status" value="1"/>
</dbReference>
<dbReference type="GO" id="GO:0005681">
    <property type="term" value="C:spliceosomal complex"/>
    <property type="evidence" value="ECO:0007669"/>
    <property type="project" value="UniProtKB-KW"/>
</dbReference>
<evidence type="ECO:0000256" key="14">
    <source>
        <dbReference type="ARBA" id="ARBA00022843"/>
    </source>
</evidence>
<organism evidence="25 26">
    <name type="scientific">Basidiobolus meristosporus CBS 931.73</name>
    <dbReference type="NCBI Taxonomy" id="1314790"/>
    <lineage>
        <taxon>Eukaryota</taxon>
        <taxon>Fungi</taxon>
        <taxon>Fungi incertae sedis</taxon>
        <taxon>Zoopagomycota</taxon>
        <taxon>Entomophthoromycotina</taxon>
        <taxon>Basidiobolomycetes</taxon>
        <taxon>Basidiobolales</taxon>
        <taxon>Basidiobolaceae</taxon>
        <taxon>Basidiobolus</taxon>
    </lineage>
</organism>
<keyword evidence="7" id="KW-0597">Phosphoprotein</keyword>
<dbReference type="FunFam" id="1.10.510.10:FF:000078">
    <property type="entry name" value="Serine/threonine-protein kinase PRP4 homolog"/>
    <property type="match status" value="1"/>
</dbReference>
<dbReference type="InterPro" id="IPR017441">
    <property type="entry name" value="Protein_kinase_ATP_BS"/>
</dbReference>
<evidence type="ECO:0000256" key="1">
    <source>
        <dbReference type="ARBA" id="ARBA00004123"/>
    </source>
</evidence>
<evidence type="ECO:0000259" key="24">
    <source>
        <dbReference type="PROSITE" id="PS50011"/>
    </source>
</evidence>
<dbReference type="GO" id="GO:0004674">
    <property type="term" value="F:protein serine/threonine kinase activity"/>
    <property type="evidence" value="ECO:0007669"/>
    <property type="project" value="UniProtKB-KW"/>
</dbReference>
<evidence type="ECO:0000256" key="20">
    <source>
        <dbReference type="ARBA" id="ARBA00031858"/>
    </source>
</evidence>
<keyword evidence="6" id="KW-0723">Serine/threonine-protein kinase</keyword>
<dbReference type="STRING" id="1314790.A0A1Y1XAB9"/>
<dbReference type="EC" id="2.7.11.1" evidence="3"/>
<dbReference type="PROSITE" id="PS00107">
    <property type="entry name" value="PROTEIN_KINASE_ATP"/>
    <property type="match status" value="1"/>
</dbReference>
<keyword evidence="5" id="KW-1017">Isopeptide bond</keyword>
<evidence type="ECO:0000256" key="19">
    <source>
        <dbReference type="ARBA" id="ARBA00023637"/>
    </source>
</evidence>
<dbReference type="PANTHER" id="PTHR24058">
    <property type="entry name" value="DUAL SPECIFICITY PROTEIN KINASE"/>
    <property type="match status" value="1"/>
</dbReference>
<comment type="subcellular location">
    <subcellularLocation>
        <location evidence="2">Chromosome</location>
    </subcellularLocation>
    <subcellularLocation>
        <location evidence="1">Nucleus</location>
    </subcellularLocation>
</comment>
<keyword evidence="26" id="KW-1185">Reference proteome</keyword>
<dbReference type="SUPFAM" id="SSF56112">
    <property type="entry name" value="Protein kinase-like (PK-like)"/>
    <property type="match status" value="1"/>
</dbReference>
<dbReference type="InParanoid" id="A0A1Y1XAB9"/>
<feature type="compositionally biased region" description="Basic residues" evidence="23">
    <location>
        <begin position="136"/>
        <end position="156"/>
    </location>
</feature>
<evidence type="ECO:0000256" key="16">
    <source>
        <dbReference type="ARBA" id="ARBA00023187"/>
    </source>
</evidence>
<evidence type="ECO:0000256" key="4">
    <source>
        <dbReference type="ARBA" id="ARBA00022454"/>
    </source>
</evidence>
<feature type="compositionally biased region" description="Basic and acidic residues" evidence="23">
    <location>
        <begin position="42"/>
        <end position="56"/>
    </location>
</feature>
<dbReference type="PANTHER" id="PTHR24058:SF103">
    <property type="entry name" value="SERINE_THREONINE-PROTEIN KINASE PRP4 HOMOLOG"/>
    <property type="match status" value="1"/>
</dbReference>
<evidence type="ECO:0000256" key="9">
    <source>
        <dbReference type="ARBA" id="ARBA00022679"/>
    </source>
</evidence>
<dbReference type="Pfam" id="PF00069">
    <property type="entry name" value="Pkinase"/>
    <property type="match status" value="1"/>
</dbReference>
<evidence type="ECO:0000256" key="22">
    <source>
        <dbReference type="PROSITE-ProRule" id="PRU10141"/>
    </source>
</evidence>
<dbReference type="OrthoDB" id="9332038at2759"/>
<feature type="compositionally biased region" description="Basic and acidic residues" evidence="23">
    <location>
        <begin position="157"/>
        <end position="196"/>
    </location>
</feature>
<evidence type="ECO:0000256" key="12">
    <source>
        <dbReference type="ARBA" id="ARBA00022777"/>
    </source>
</evidence>
<dbReference type="GO" id="GO:0005524">
    <property type="term" value="F:ATP binding"/>
    <property type="evidence" value="ECO:0007669"/>
    <property type="project" value="UniProtKB-UniRule"/>
</dbReference>
<comment type="caution">
    <text evidence="25">The sequence shown here is derived from an EMBL/GenBank/DDBJ whole genome shotgun (WGS) entry which is preliminary data.</text>
</comment>
<dbReference type="EMBL" id="MCFE01000663">
    <property type="protein sequence ID" value="ORX82670.1"/>
    <property type="molecule type" value="Genomic_DNA"/>
</dbReference>
<dbReference type="FunCoup" id="A0A1Y1XAB9">
    <property type="interactions" value="291"/>
</dbReference>
<evidence type="ECO:0000256" key="17">
    <source>
        <dbReference type="ARBA" id="ARBA00023242"/>
    </source>
</evidence>
<evidence type="ECO:0000256" key="6">
    <source>
        <dbReference type="ARBA" id="ARBA00022527"/>
    </source>
</evidence>
<evidence type="ECO:0000256" key="23">
    <source>
        <dbReference type="SAM" id="MobiDB-lite"/>
    </source>
</evidence>
<dbReference type="InterPro" id="IPR008271">
    <property type="entry name" value="Ser/Thr_kinase_AS"/>
</dbReference>
<dbReference type="InterPro" id="IPR044092">
    <property type="entry name" value="STKc_PRP4"/>
</dbReference>
<keyword evidence="10" id="KW-0747">Spliceosome</keyword>
<keyword evidence="8" id="KW-0507">mRNA processing</keyword>
<keyword evidence="12 25" id="KW-0418">Kinase</keyword>
<gene>
    <name evidence="25" type="ORF">K493DRAFT_269986</name>
</gene>
<evidence type="ECO:0000256" key="3">
    <source>
        <dbReference type="ARBA" id="ARBA00012513"/>
    </source>
</evidence>
<dbReference type="FunFam" id="3.30.200.20:FF:000123">
    <property type="entry name" value="serine/threonine-protein kinase PRP4 homolog"/>
    <property type="match status" value="1"/>
</dbReference>
<keyword evidence="14" id="KW-0832">Ubl conjugation</keyword>
<evidence type="ECO:0000256" key="11">
    <source>
        <dbReference type="ARBA" id="ARBA00022741"/>
    </source>
</evidence>
<dbReference type="Gene3D" id="1.10.510.10">
    <property type="entry name" value="Transferase(Phosphotransferase) domain 1"/>
    <property type="match status" value="1"/>
</dbReference>
<keyword evidence="17" id="KW-0539">Nucleus</keyword>
<evidence type="ECO:0000313" key="26">
    <source>
        <dbReference type="Proteomes" id="UP000193498"/>
    </source>
</evidence>
<feature type="region of interest" description="Disordered" evidence="23">
    <location>
        <begin position="1"/>
        <end position="80"/>
    </location>
</feature>
<feature type="compositionally biased region" description="Polar residues" evidence="23">
    <location>
        <begin position="57"/>
        <end position="67"/>
    </location>
</feature>
<keyword evidence="16" id="KW-0508">mRNA splicing</keyword>
<evidence type="ECO:0000256" key="8">
    <source>
        <dbReference type="ARBA" id="ARBA00022664"/>
    </source>
</evidence>
<keyword evidence="4" id="KW-0158">Chromosome</keyword>
<feature type="domain" description="Protein kinase" evidence="24">
    <location>
        <begin position="491"/>
        <end position="809"/>
    </location>
</feature>
<dbReference type="InterPro" id="IPR000719">
    <property type="entry name" value="Prot_kinase_dom"/>
</dbReference>
<sequence length="813" mass="92890">MALDTAYNRPTAGEPSDVEEGEILDDVPFTAKNPEESVTQETSKKRSLADSADIEHSPTTSTQSVDTSLPPLSPPSKNFKIDYEKEVELYASYTSTARRSSQSGEDEDRDRNRSSSRERRHHRRDKYKHEHERRRSTSRHRSHRDSSERRHRRRSSSRGDHRYSRSSGKYRDSDRHRSSSRRGDEERSRTREYDSSRRHRNSSSDTRYKGNRKYSSDRRRSRSRDYSRSRHDEPNRKSSVSMDEQDRSRLNVPSIQEPMRATPESAIPDSAADETPSNDIDLFLEENQVDEDALIEERRKKRQAILEKYKNKPLESVKEVSASAVATPESIGTPELVSSANGTPVLSLFKDDSETLEKSGISAADYNPDADRIADDRRRLTHKSASEIEILKDKDTQEPANETDDMFAADYTETKNAQSPPHKAPIANEIDIFADDDMFASPTNMENIKNTHILDSAPVIVPELNPNLTDNWDDPEGYYRLILGEVLDKRYHVYANLGKGVFSNVVKGRDTLDEDRDVAIKIIRNNESMYRAGMKEISLLKKLAENDPHDKKHVIRLLRHFEHKNHLCLVFDSLSMNLREVLKKFGKDVGINLKAVRIYAQQLFLALSLLKKCNILHADIKPDNILVTESKNNLKLADLGSASDAAENDITPYLVSRFYRAPEIILGLPYDSGIDVWSVGCTLYELYTGKILFPGRSNNQMLRLMMDLKGRFSNKVLKKGQFTEQYFDEQMNFLSVEPDKISQMDVVKKIVVSKPTKDLKSRLMGNGSSHASEGDGKLLAAFVDFLDRCLNLNPEKRLTIKEALVHPFITQKF</sequence>
<evidence type="ECO:0000256" key="21">
    <source>
        <dbReference type="ARBA" id="ARBA00046964"/>
    </source>
</evidence>
<reference evidence="25 26" key="1">
    <citation type="submission" date="2016-07" db="EMBL/GenBank/DDBJ databases">
        <title>Pervasive Adenine N6-methylation of Active Genes in Fungi.</title>
        <authorList>
            <consortium name="DOE Joint Genome Institute"/>
            <person name="Mondo S.J."/>
            <person name="Dannebaum R.O."/>
            <person name="Kuo R.C."/>
            <person name="Labutti K."/>
            <person name="Haridas S."/>
            <person name="Kuo A."/>
            <person name="Salamov A."/>
            <person name="Ahrendt S.R."/>
            <person name="Lipzen A."/>
            <person name="Sullivan W."/>
            <person name="Andreopoulos W.B."/>
            <person name="Clum A."/>
            <person name="Lindquist E."/>
            <person name="Daum C."/>
            <person name="Ramamoorthy G.K."/>
            <person name="Gryganskyi A."/>
            <person name="Culley D."/>
            <person name="Magnuson J.K."/>
            <person name="James T.Y."/>
            <person name="O'Malley M.A."/>
            <person name="Stajich J.E."/>
            <person name="Spatafora J.W."/>
            <person name="Visel A."/>
            <person name="Grigoriev I.V."/>
        </authorList>
    </citation>
    <scope>NUCLEOTIDE SEQUENCE [LARGE SCALE GENOMIC DNA]</scope>
    <source>
        <strain evidence="25 26">CBS 931.73</strain>
    </source>
</reference>
<dbReference type="CDD" id="cd14135">
    <property type="entry name" value="STKc_PRP4"/>
    <property type="match status" value="1"/>
</dbReference>
<dbReference type="PROSITE" id="PS00108">
    <property type="entry name" value="PROTEIN_KINASE_ST"/>
    <property type="match status" value="1"/>
</dbReference>
<accession>A0A1Y1XAB9</accession>
<keyword evidence="11 22" id="KW-0547">Nucleotide-binding</keyword>
<name>A0A1Y1XAB9_9FUNG</name>
<evidence type="ECO:0000256" key="7">
    <source>
        <dbReference type="ARBA" id="ARBA00022553"/>
    </source>
</evidence>
<keyword evidence="15" id="KW-0007">Acetylation</keyword>
<feature type="region of interest" description="Disordered" evidence="23">
    <location>
        <begin position="92"/>
        <end position="278"/>
    </location>
</feature>
<keyword evidence="13 22" id="KW-0067">ATP-binding</keyword>
<dbReference type="GO" id="GO:0005694">
    <property type="term" value="C:chromosome"/>
    <property type="evidence" value="ECO:0007669"/>
    <property type="project" value="UniProtKB-SubCell"/>
</dbReference>
<evidence type="ECO:0000256" key="2">
    <source>
        <dbReference type="ARBA" id="ARBA00004286"/>
    </source>
</evidence>
<dbReference type="InterPro" id="IPR011009">
    <property type="entry name" value="Kinase-like_dom_sf"/>
</dbReference>
<proteinExistence type="inferred from homology"/>
<feature type="binding site" evidence="22">
    <location>
        <position position="521"/>
    </location>
    <ligand>
        <name>ATP</name>
        <dbReference type="ChEBI" id="CHEBI:30616"/>
    </ligand>
</feature>
<feature type="compositionally biased region" description="Basic and acidic residues" evidence="23">
    <location>
        <begin position="214"/>
        <end position="236"/>
    </location>
</feature>
<evidence type="ECO:0000256" key="10">
    <source>
        <dbReference type="ARBA" id="ARBA00022728"/>
    </source>
</evidence>
<comment type="similarity">
    <text evidence="18">Belongs to the protein kinase superfamily. CMGC Ser/Thr protein kinase family.</text>
</comment>
<dbReference type="SMART" id="SM00220">
    <property type="entry name" value="S_TKc"/>
    <property type="match status" value="1"/>
</dbReference>
<feature type="compositionally biased region" description="Polar residues" evidence="23">
    <location>
        <begin position="92"/>
        <end position="102"/>
    </location>
</feature>